<dbReference type="PANTHER" id="PTHR43194:SF2">
    <property type="entry name" value="PEROXISOMAL MEMBRANE PROTEIN LPX1"/>
    <property type="match status" value="1"/>
</dbReference>
<dbReference type="InterPro" id="IPR000073">
    <property type="entry name" value="AB_hydrolase_1"/>
</dbReference>
<dbReference type="PRINTS" id="PR00111">
    <property type="entry name" value="ABHYDROLASE"/>
</dbReference>
<keyword evidence="2" id="KW-0378">Hydrolase</keyword>
<evidence type="ECO:0000259" key="1">
    <source>
        <dbReference type="Pfam" id="PF00561"/>
    </source>
</evidence>
<dbReference type="RefSeq" id="WP_064063841.1">
    <property type="nucleotide sequence ID" value="NZ_LPZN01000018.1"/>
</dbReference>
<organism evidence="2 3">
    <name type="scientific">Rhodococcus gordoniae</name>
    <dbReference type="NCBI Taxonomy" id="223392"/>
    <lineage>
        <taxon>Bacteria</taxon>
        <taxon>Bacillati</taxon>
        <taxon>Actinomycetota</taxon>
        <taxon>Actinomycetes</taxon>
        <taxon>Mycobacteriales</taxon>
        <taxon>Nocardiaceae</taxon>
        <taxon>Rhodococcus</taxon>
    </lineage>
</organism>
<protein>
    <submittedName>
        <fullName evidence="2">Lipase</fullName>
        <ecNumber evidence="2">3.1.1.10</ecNumber>
    </submittedName>
</protein>
<proteinExistence type="predicted"/>
<dbReference type="InterPro" id="IPR029058">
    <property type="entry name" value="AB_hydrolase_fold"/>
</dbReference>
<evidence type="ECO:0000313" key="3">
    <source>
        <dbReference type="Proteomes" id="UP000254569"/>
    </source>
</evidence>
<evidence type="ECO:0000313" key="2">
    <source>
        <dbReference type="EMBL" id="SUE14875.1"/>
    </source>
</evidence>
<dbReference type="SUPFAM" id="SSF53474">
    <property type="entry name" value="alpha/beta-Hydrolases"/>
    <property type="match status" value="1"/>
</dbReference>
<dbReference type="EMBL" id="UGVI01000001">
    <property type="protein sequence ID" value="SUE14875.1"/>
    <property type="molecule type" value="Genomic_DNA"/>
</dbReference>
<sequence length="263" mass="28178">MRSPVLTAAPNGVAIAYREFTADREFVTPVAARPVPVLLVHGLGGDGRTWTRFAASLVKTGRRVITVDLRGHGRSGRAASYRFGEFAADVAGLCAHLGVDAVDLVGHSLGGHVGSLVAQQHPGLVRRLVLEETPLPLREGDPVPEVPAHRPTPVELWHAATSMALNPRAVTAFDRSMTPSVVAQFHTPNPTWWQHLPSLTTPTLLLRGVRRGSMVDPRLLTAAVDALPAASVREIGCGHSIHRDRARDFAAAVVPFLTDRSVA</sequence>
<dbReference type="EC" id="3.1.1.10" evidence="2"/>
<accession>A0A379M0D6</accession>
<dbReference type="GO" id="GO:0050357">
    <property type="term" value="F:tropinesterase activity"/>
    <property type="evidence" value="ECO:0007669"/>
    <property type="project" value="UniProtKB-EC"/>
</dbReference>
<gene>
    <name evidence="2" type="ORF">NCTC13296_01728</name>
</gene>
<dbReference type="Gene3D" id="3.40.50.1820">
    <property type="entry name" value="alpha/beta hydrolase"/>
    <property type="match status" value="1"/>
</dbReference>
<feature type="domain" description="AB hydrolase-1" evidence="1">
    <location>
        <begin position="36"/>
        <end position="135"/>
    </location>
</feature>
<dbReference type="OrthoDB" id="63519at2"/>
<keyword evidence="3" id="KW-1185">Reference proteome</keyword>
<dbReference type="Proteomes" id="UP000254569">
    <property type="component" value="Unassembled WGS sequence"/>
</dbReference>
<dbReference type="Pfam" id="PF00561">
    <property type="entry name" value="Abhydrolase_1"/>
    <property type="match status" value="1"/>
</dbReference>
<name>A0A379M0D6_9NOCA</name>
<dbReference type="InterPro" id="IPR050228">
    <property type="entry name" value="Carboxylesterase_BioH"/>
</dbReference>
<dbReference type="PANTHER" id="PTHR43194">
    <property type="entry name" value="HYDROLASE ALPHA/BETA FOLD FAMILY"/>
    <property type="match status" value="1"/>
</dbReference>
<reference evidence="2 3" key="1">
    <citation type="submission" date="2018-06" db="EMBL/GenBank/DDBJ databases">
        <authorList>
            <consortium name="Pathogen Informatics"/>
            <person name="Doyle S."/>
        </authorList>
    </citation>
    <scope>NUCLEOTIDE SEQUENCE [LARGE SCALE GENOMIC DNA]</scope>
    <source>
        <strain evidence="2 3">NCTC13296</strain>
    </source>
</reference>
<dbReference type="AlphaFoldDB" id="A0A379M0D6"/>